<dbReference type="Proteomes" id="UP001058974">
    <property type="component" value="Chromosome 3"/>
</dbReference>
<comment type="caution">
    <text evidence="2">The sequence shown here is derived from an EMBL/GenBank/DDBJ whole genome shotgun (WGS) entry which is preliminary data.</text>
</comment>
<feature type="coiled-coil region" evidence="1">
    <location>
        <begin position="100"/>
        <end position="127"/>
    </location>
</feature>
<accession>A0A9D4Y3S5</accession>
<keyword evidence="1" id="KW-0175">Coiled coil</keyword>
<proteinExistence type="predicted"/>
<dbReference type="Gramene" id="Psat03G0549100-T1">
    <property type="protein sequence ID" value="KAI5431329.1"/>
    <property type="gene ID" value="KIW84_035491"/>
</dbReference>
<evidence type="ECO:0000313" key="3">
    <source>
        <dbReference type="Proteomes" id="UP001058974"/>
    </source>
</evidence>
<dbReference type="EMBL" id="JAMSHJ010000003">
    <property type="protein sequence ID" value="KAI5431329.1"/>
    <property type="molecule type" value="Genomic_DNA"/>
</dbReference>
<evidence type="ECO:0000256" key="1">
    <source>
        <dbReference type="SAM" id="Coils"/>
    </source>
</evidence>
<protein>
    <submittedName>
        <fullName evidence="2">Uncharacterized protein</fullName>
    </submittedName>
</protein>
<name>A0A9D4Y3S5_PEA</name>
<reference evidence="2 3" key="1">
    <citation type="journal article" date="2022" name="Nat. Genet.">
        <title>Improved pea reference genome and pan-genome highlight genomic features and evolutionary characteristics.</title>
        <authorList>
            <person name="Yang T."/>
            <person name="Liu R."/>
            <person name="Luo Y."/>
            <person name="Hu S."/>
            <person name="Wang D."/>
            <person name="Wang C."/>
            <person name="Pandey M.K."/>
            <person name="Ge S."/>
            <person name="Xu Q."/>
            <person name="Li N."/>
            <person name="Li G."/>
            <person name="Huang Y."/>
            <person name="Saxena R.K."/>
            <person name="Ji Y."/>
            <person name="Li M."/>
            <person name="Yan X."/>
            <person name="He Y."/>
            <person name="Liu Y."/>
            <person name="Wang X."/>
            <person name="Xiang C."/>
            <person name="Varshney R.K."/>
            <person name="Ding H."/>
            <person name="Gao S."/>
            <person name="Zong X."/>
        </authorList>
    </citation>
    <scope>NUCLEOTIDE SEQUENCE [LARGE SCALE GENOMIC DNA]</scope>
    <source>
        <strain evidence="2 3">cv. Zhongwan 6</strain>
    </source>
</reference>
<dbReference type="AlphaFoldDB" id="A0A9D4Y3S5"/>
<evidence type="ECO:0000313" key="2">
    <source>
        <dbReference type="EMBL" id="KAI5431329.1"/>
    </source>
</evidence>
<organism evidence="2 3">
    <name type="scientific">Pisum sativum</name>
    <name type="common">Garden pea</name>
    <name type="synonym">Lathyrus oleraceus</name>
    <dbReference type="NCBI Taxonomy" id="3888"/>
    <lineage>
        <taxon>Eukaryota</taxon>
        <taxon>Viridiplantae</taxon>
        <taxon>Streptophyta</taxon>
        <taxon>Embryophyta</taxon>
        <taxon>Tracheophyta</taxon>
        <taxon>Spermatophyta</taxon>
        <taxon>Magnoliopsida</taxon>
        <taxon>eudicotyledons</taxon>
        <taxon>Gunneridae</taxon>
        <taxon>Pentapetalae</taxon>
        <taxon>rosids</taxon>
        <taxon>fabids</taxon>
        <taxon>Fabales</taxon>
        <taxon>Fabaceae</taxon>
        <taxon>Papilionoideae</taxon>
        <taxon>50 kb inversion clade</taxon>
        <taxon>NPAAA clade</taxon>
        <taxon>Hologalegina</taxon>
        <taxon>IRL clade</taxon>
        <taxon>Fabeae</taxon>
        <taxon>Lathyrus</taxon>
    </lineage>
</organism>
<keyword evidence="3" id="KW-1185">Reference proteome</keyword>
<sequence length="205" mass="23990">MGKKIKPTDLSMTLGISPEDLLSHYKKDRDAQGHKARRMAGAERKVTRAWEKVHVKDSKPKRKDTLSEESYTPWIRERVCLVKLPFIIDPAYIPDIPNPITVTTEEVDRLKATISRMEQDKEILEHSLYDATYEKNQISYNLEQKDRQLLENMEELWVERSKRQKTLGGLFSAKVNFENLNGKLKEAQAEGQRWKMAYELAVWEQ</sequence>
<gene>
    <name evidence="2" type="ORF">KIW84_035491</name>
</gene>